<accession>A0A2T0BJL5</accession>
<proteinExistence type="predicted"/>
<comment type="caution">
    <text evidence="1">The sequence shown here is derived from an EMBL/GenBank/DDBJ whole genome shotgun (WGS) entry which is preliminary data.</text>
</comment>
<reference evidence="1 2" key="1">
    <citation type="submission" date="2018-03" db="EMBL/GenBank/DDBJ databases">
        <title>Genome sequence of Clostridium vincentii DSM 10228.</title>
        <authorList>
            <person name="Poehlein A."/>
            <person name="Daniel R."/>
        </authorList>
    </citation>
    <scope>NUCLEOTIDE SEQUENCE [LARGE SCALE GENOMIC DNA]</scope>
    <source>
        <strain evidence="1 2">DSM 10228</strain>
    </source>
</reference>
<dbReference type="EMBL" id="PVXQ01000003">
    <property type="protein sequence ID" value="PRR84080.1"/>
    <property type="molecule type" value="Genomic_DNA"/>
</dbReference>
<name>A0A2T0BJL5_9CLOT</name>
<evidence type="ECO:0000313" key="2">
    <source>
        <dbReference type="Proteomes" id="UP000239471"/>
    </source>
</evidence>
<evidence type="ECO:0000313" key="1">
    <source>
        <dbReference type="EMBL" id="PRR84080.1"/>
    </source>
</evidence>
<evidence type="ECO:0008006" key="3">
    <source>
        <dbReference type="Google" id="ProtNLM"/>
    </source>
</evidence>
<organism evidence="1 2">
    <name type="scientific">Clostridium vincentii</name>
    <dbReference type="NCBI Taxonomy" id="52704"/>
    <lineage>
        <taxon>Bacteria</taxon>
        <taxon>Bacillati</taxon>
        <taxon>Bacillota</taxon>
        <taxon>Clostridia</taxon>
        <taxon>Eubacteriales</taxon>
        <taxon>Clostridiaceae</taxon>
        <taxon>Clostridium</taxon>
    </lineage>
</organism>
<dbReference type="RefSeq" id="WP_106058421.1">
    <property type="nucleotide sequence ID" value="NZ_PVXQ01000003.1"/>
</dbReference>
<dbReference type="Proteomes" id="UP000239471">
    <property type="component" value="Unassembled WGS sequence"/>
</dbReference>
<dbReference type="OrthoDB" id="3251881at2"/>
<protein>
    <recommendedName>
        <fullName evidence="3">Lipopolysaccharide biosynthesis protein</fullName>
    </recommendedName>
</protein>
<dbReference type="AlphaFoldDB" id="A0A2T0BJL5"/>
<keyword evidence="2" id="KW-1185">Reference proteome</keyword>
<sequence length="334" mass="39757">MNKVDTIKGKRILFMTPPFFGYEKIIPNKMRELGAIVDYYDARSITKAFDRALLKVSPNIFSGKTNKYFENMLNEFKGKDYNYILIQNCEMITGEILTKFRKAFPNAKLILYLCDTVKNIKGITKKNNYFDNILSFDLGDTKKYNDMIFRPLFYADCYRQDIKSDNKYKYDLCFIGTIHSDRYKVIKNVKKICDQYKMKCFMHCYLQSDFIYIYYKLTKKEFFNAKKSEFTHEKLSSTDIARIVNDSRVVLDIQHPKQAGLTMRTIEMLGMNKKLITTNKSIKDHEFYNENNILVIDRKNVRIDKSFFNSPYQKNDDDIYNKYSIESWLREILL</sequence>
<gene>
    <name evidence="1" type="ORF">CLVI_03780</name>
</gene>